<dbReference type="SUPFAM" id="SSF56801">
    <property type="entry name" value="Acetyl-CoA synthetase-like"/>
    <property type="match status" value="1"/>
</dbReference>
<dbReference type="PANTHER" id="PTHR43767">
    <property type="entry name" value="LONG-CHAIN-FATTY-ACID--COA LIGASE"/>
    <property type="match status" value="1"/>
</dbReference>
<gene>
    <name evidence="4" type="ORF">NBG84_04435</name>
</gene>
<dbReference type="InterPro" id="IPR000873">
    <property type="entry name" value="AMP-dep_synth/lig_dom"/>
</dbReference>
<dbReference type="NCBIfam" id="NF005863">
    <property type="entry name" value="PRK07798.1"/>
    <property type="match status" value="1"/>
</dbReference>
<dbReference type="Gene3D" id="3.30.300.30">
    <property type="match status" value="1"/>
</dbReference>
<evidence type="ECO:0000259" key="2">
    <source>
        <dbReference type="Pfam" id="PF00501"/>
    </source>
</evidence>
<name>A0ABT0UHQ3_9ACTN</name>
<feature type="domain" description="AMP-binding enzyme C-terminal" evidence="3">
    <location>
        <begin position="455"/>
        <end position="530"/>
    </location>
</feature>
<feature type="compositionally biased region" description="Polar residues" evidence="1">
    <location>
        <begin position="338"/>
        <end position="354"/>
    </location>
</feature>
<comment type="caution">
    <text evidence="4">The sequence shown here is derived from an EMBL/GenBank/DDBJ whole genome shotgun (WGS) entry which is preliminary data.</text>
</comment>
<keyword evidence="5" id="KW-1185">Reference proteome</keyword>
<sequence length="552" mass="59159">MELNLWHIFSAVCASVADREAIVAAHRRFSYAQLADRSSRLAQVLSAHGLGVHTPRAELSGWEIGQDTVALCLLNSPEYLECSLGGYAARTAPFNVNYRYVPEELAYVLNDAGASAVVYHARFAPAIAATLPQLRRTPLLLQVADESGNALLSGALDYETSLTDAPALVPRTDQSPDDIYLLYTGGTTGMPKGTLWRQSDIWHALLSRERYALDDGADVIAAAAPGHNHRLAPCAPLMHGAGHCASLGALLSGGTVVFNDIVDRVDPTDFWRTVERERVTRTVFIGEAVARPLLAEVQSGRYDTSALDTIVNAGAPMTPETKQRLTAAIPQLSIADTAGSSETGRSLQQNSTTEDGVRHGGLFTPLPGAGVLDADRTRVLEPGHQGVGWFAKSGRLPLGYLGDRTKTEQTFFEAEGVRWVVPGDRAQLTSDGLVRLLGRDSATINSGGEKIFSEEVEAALMTHQDVADAIVIGRPSEQWGQEVVALVELAPGSAVSDHDLLVAAGERIARYKLPKAVIRVPSMGRTTSGKPDYPWAARQVTAHGEGRPIPAE</sequence>
<feature type="region of interest" description="Disordered" evidence="1">
    <location>
        <begin position="338"/>
        <end position="359"/>
    </location>
</feature>
<dbReference type="InterPro" id="IPR025110">
    <property type="entry name" value="AMP-bd_C"/>
</dbReference>
<dbReference type="Pfam" id="PF13193">
    <property type="entry name" value="AMP-binding_C"/>
    <property type="match status" value="1"/>
</dbReference>
<evidence type="ECO:0000256" key="1">
    <source>
        <dbReference type="SAM" id="MobiDB-lite"/>
    </source>
</evidence>
<dbReference type="Pfam" id="PF00501">
    <property type="entry name" value="AMP-binding"/>
    <property type="match status" value="1"/>
</dbReference>
<evidence type="ECO:0000313" key="5">
    <source>
        <dbReference type="Proteomes" id="UP001431429"/>
    </source>
</evidence>
<dbReference type="EMBL" id="JAMQAW010000003">
    <property type="protein sequence ID" value="MCM2387564.1"/>
    <property type="molecule type" value="Genomic_DNA"/>
</dbReference>
<evidence type="ECO:0000259" key="3">
    <source>
        <dbReference type="Pfam" id="PF13193"/>
    </source>
</evidence>
<dbReference type="InterPro" id="IPR045851">
    <property type="entry name" value="AMP-bd_C_sf"/>
</dbReference>
<evidence type="ECO:0000313" key="4">
    <source>
        <dbReference type="EMBL" id="MCM2387564.1"/>
    </source>
</evidence>
<dbReference type="InterPro" id="IPR020845">
    <property type="entry name" value="AMP-binding_CS"/>
</dbReference>
<protein>
    <submittedName>
        <fullName evidence="4">AMP-binding protein</fullName>
    </submittedName>
</protein>
<proteinExistence type="predicted"/>
<dbReference type="PROSITE" id="PS00455">
    <property type="entry name" value="AMP_BINDING"/>
    <property type="match status" value="1"/>
</dbReference>
<dbReference type="InterPro" id="IPR050237">
    <property type="entry name" value="ATP-dep_AMP-bd_enzyme"/>
</dbReference>
<dbReference type="PANTHER" id="PTHR43767:SF1">
    <property type="entry name" value="NONRIBOSOMAL PEPTIDE SYNTHASE PES1 (EUROFUNG)-RELATED"/>
    <property type="match status" value="1"/>
</dbReference>
<organism evidence="4 5">
    <name type="scientific">Streptomyces albipurpureus</name>
    <dbReference type="NCBI Taxonomy" id="2897419"/>
    <lineage>
        <taxon>Bacteria</taxon>
        <taxon>Bacillati</taxon>
        <taxon>Actinomycetota</taxon>
        <taxon>Actinomycetes</taxon>
        <taxon>Kitasatosporales</taxon>
        <taxon>Streptomycetaceae</taxon>
        <taxon>Streptomyces</taxon>
    </lineage>
</organism>
<dbReference type="Gene3D" id="3.40.50.12780">
    <property type="entry name" value="N-terminal domain of ligase-like"/>
    <property type="match status" value="1"/>
</dbReference>
<reference evidence="4" key="1">
    <citation type="submission" date="2022-06" db="EMBL/GenBank/DDBJ databases">
        <title>Genome public.</title>
        <authorList>
            <person name="Sun Q."/>
        </authorList>
    </citation>
    <scope>NUCLEOTIDE SEQUENCE</scope>
    <source>
        <strain evidence="4">CWNU-1</strain>
    </source>
</reference>
<dbReference type="InterPro" id="IPR042099">
    <property type="entry name" value="ANL_N_sf"/>
</dbReference>
<dbReference type="RefSeq" id="WP_250917923.1">
    <property type="nucleotide sequence ID" value="NZ_JAMQAW010000003.1"/>
</dbReference>
<accession>A0ABT0UHQ3</accession>
<dbReference type="Proteomes" id="UP001431429">
    <property type="component" value="Unassembled WGS sequence"/>
</dbReference>
<feature type="domain" description="AMP-dependent synthetase/ligase" evidence="2">
    <location>
        <begin position="12"/>
        <end position="390"/>
    </location>
</feature>